<name>A0A8H3QTR9_9GLOM</name>
<reference evidence="1" key="1">
    <citation type="submission" date="2019-10" db="EMBL/GenBank/DDBJ databases">
        <title>Conservation and host-specific expression of non-tandemly repeated heterogenous ribosome RNA gene in arbuscular mycorrhizal fungi.</title>
        <authorList>
            <person name="Maeda T."/>
            <person name="Kobayashi Y."/>
            <person name="Nakagawa T."/>
            <person name="Ezawa T."/>
            <person name="Yamaguchi K."/>
            <person name="Bino T."/>
            <person name="Nishimoto Y."/>
            <person name="Shigenobu S."/>
            <person name="Kawaguchi M."/>
        </authorList>
    </citation>
    <scope>NUCLEOTIDE SEQUENCE</scope>
    <source>
        <strain evidence="1">HR1</strain>
    </source>
</reference>
<dbReference type="Proteomes" id="UP000615446">
    <property type="component" value="Unassembled WGS sequence"/>
</dbReference>
<dbReference type="OrthoDB" id="2351154at2759"/>
<protein>
    <submittedName>
        <fullName evidence="1">Uncharacterized protein</fullName>
    </submittedName>
</protein>
<accession>A0A8H3QTR9</accession>
<organism evidence="1 2">
    <name type="scientific">Rhizophagus clarus</name>
    <dbReference type="NCBI Taxonomy" id="94130"/>
    <lineage>
        <taxon>Eukaryota</taxon>
        <taxon>Fungi</taxon>
        <taxon>Fungi incertae sedis</taxon>
        <taxon>Mucoromycota</taxon>
        <taxon>Glomeromycotina</taxon>
        <taxon>Glomeromycetes</taxon>
        <taxon>Glomerales</taxon>
        <taxon>Glomeraceae</taxon>
        <taxon>Rhizophagus</taxon>
    </lineage>
</organism>
<gene>
    <name evidence="1" type="ORF">RCL2_001867800</name>
</gene>
<dbReference type="EMBL" id="BLAL01000208">
    <property type="protein sequence ID" value="GES91878.1"/>
    <property type="molecule type" value="Genomic_DNA"/>
</dbReference>
<evidence type="ECO:0000313" key="1">
    <source>
        <dbReference type="EMBL" id="GES91878.1"/>
    </source>
</evidence>
<dbReference type="AlphaFoldDB" id="A0A8H3QTR9"/>
<proteinExistence type="predicted"/>
<sequence length="150" mass="17342">MANIWDFKNAYQKRPLRVSKSILSTLFACLPNESKELLNKNKIFISTPTSKSPLFKYAEFYKVFSINKIVIIVNTELENETSNNIISLSLEDRKYLVANEIIKMFTNQISSLKKLTCNYYQSCKDFSMCTHATDVQLVRFYVTCGTKYSA</sequence>
<evidence type="ECO:0000313" key="2">
    <source>
        <dbReference type="Proteomes" id="UP000615446"/>
    </source>
</evidence>
<comment type="caution">
    <text evidence="1">The sequence shown here is derived from an EMBL/GenBank/DDBJ whole genome shotgun (WGS) entry which is preliminary data.</text>
</comment>